<dbReference type="Gene3D" id="3.40.50.300">
    <property type="entry name" value="P-loop containing nucleotide triphosphate hydrolases"/>
    <property type="match status" value="2"/>
</dbReference>
<dbReference type="GO" id="GO:0017116">
    <property type="term" value="F:single-stranded DNA helicase activity"/>
    <property type="evidence" value="ECO:0007669"/>
    <property type="project" value="TreeGrafter"/>
</dbReference>
<protein>
    <submittedName>
        <fullName evidence="5">TraA protein</fullName>
    </submittedName>
</protein>
<feature type="non-terminal residue" evidence="5">
    <location>
        <position position="1"/>
    </location>
</feature>
<gene>
    <name evidence="5" type="primary">traA</name>
    <name evidence="5" type="ORF">SNEC2469_LOCUS19021</name>
</gene>
<evidence type="ECO:0000256" key="2">
    <source>
        <dbReference type="ARBA" id="ARBA00022840"/>
    </source>
</evidence>
<dbReference type="InterPro" id="IPR050534">
    <property type="entry name" value="Coronavir_polyprotein_1ab"/>
</dbReference>
<dbReference type="GO" id="GO:0006310">
    <property type="term" value="P:DNA recombination"/>
    <property type="evidence" value="ECO:0007669"/>
    <property type="project" value="TreeGrafter"/>
</dbReference>
<dbReference type="EMBL" id="CAJNJA010032340">
    <property type="protein sequence ID" value="CAE7666193.1"/>
    <property type="molecule type" value="Genomic_DNA"/>
</dbReference>
<feature type="region of interest" description="Disordered" evidence="3">
    <location>
        <begin position="848"/>
        <end position="876"/>
    </location>
</feature>
<dbReference type="GO" id="GO:0009338">
    <property type="term" value="C:exodeoxyribonuclease V complex"/>
    <property type="evidence" value="ECO:0007669"/>
    <property type="project" value="TreeGrafter"/>
</dbReference>
<evidence type="ECO:0000256" key="3">
    <source>
        <dbReference type="SAM" id="MobiDB-lite"/>
    </source>
</evidence>
<dbReference type="Gene3D" id="2.30.30.940">
    <property type="match status" value="1"/>
</dbReference>
<dbReference type="InterPro" id="IPR014059">
    <property type="entry name" value="TraI/TrwC_relax"/>
</dbReference>
<dbReference type="Pfam" id="PF08751">
    <property type="entry name" value="TrwC"/>
    <property type="match status" value="1"/>
</dbReference>
<keyword evidence="6" id="KW-1185">Reference proteome</keyword>
<accession>A0A812WFE7</accession>
<dbReference type="NCBIfam" id="NF041492">
    <property type="entry name" value="MobF"/>
    <property type="match status" value="1"/>
</dbReference>
<dbReference type="Proteomes" id="UP000601435">
    <property type="component" value="Unassembled WGS sequence"/>
</dbReference>
<reference evidence="5" key="1">
    <citation type="submission" date="2021-02" db="EMBL/GenBank/DDBJ databases">
        <authorList>
            <person name="Dougan E. K."/>
            <person name="Rhodes N."/>
            <person name="Thang M."/>
            <person name="Chan C."/>
        </authorList>
    </citation>
    <scope>NUCLEOTIDE SEQUENCE</scope>
</reference>
<evidence type="ECO:0000313" key="5">
    <source>
        <dbReference type="EMBL" id="CAE7666193.1"/>
    </source>
</evidence>
<evidence type="ECO:0000313" key="6">
    <source>
        <dbReference type="Proteomes" id="UP000601435"/>
    </source>
</evidence>
<dbReference type="Pfam" id="PF13604">
    <property type="entry name" value="AAA_30"/>
    <property type="match status" value="1"/>
</dbReference>
<proteinExistence type="predicted"/>
<name>A0A812WFE7_9DINO</name>
<dbReference type="NCBIfam" id="TIGR02686">
    <property type="entry name" value="relax_trwC"/>
    <property type="match status" value="1"/>
</dbReference>
<dbReference type="PANTHER" id="PTHR43788">
    <property type="entry name" value="DNA2/NAM7 HELICASE FAMILY MEMBER"/>
    <property type="match status" value="1"/>
</dbReference>
<dbReference type="SUPFAM" id="SSF52540">
    <property type="entry name" value="P-loop containing nucleoside triphosphate hydrolases"/>
    <property type="match status" value="3"/>
</dbReference>
<feature type="domain" description="TrwC relaxase" evidence="4">
    <location>
        <begin position="8"/>
        <end position="295"/>
    </location>
</feature>
<dbReference type="OrthoDB" id="416437at2759"/>
<dbReference type="PANTHER" id="PTHR43788:SF6">
    <property type="entry name" value="DNA HELICASE B"/>
    <property type="match status" value="1"/>
</dbReference>
<organism evidence="5 6">
    <name type="scientific">Symbiodinium necroappetens</name>
    <dbReference type="NCBI Taxonomy" id="1628268"/>
    <lineage>
        <taxon>Eukaryota</taxon>
        <taxon>Sar</taxon>
        <taxon>Alveolata</taxon>
        <taxon>Dinophyceae</taxon>
        <taxon>Suessiales</taxon>
        <taxon>Symbiodiniaceae</taxon>
        <taxon>Symbiodinium</taxon>
    </lineage>
</organism>
<keyword evidence="2" id="KW-0067">ATP-binding</keyword>
<sequence>MVATIAAGTSAQYYTETTEYYVGGREPAGRWILTAGGLLLSVGSIVESKPFELLHAGLRPDGSALLSTVGVGGPRRRIGGYDATFSAPKSFALLWAMADDDFRARLEDAQAKAVAQAIEIAEKYAAFCRFGRNGVHREKTRLTVASFQHGESRPAEHTDGRVFEDPNLHTHTVIINAGPRQNGGFGALDGTALFAWKMAMGAQYHAVLAFELMRLGFKIELTGKNGLFEIRGVPADLIKYFSARRNEIADELAAIGMQSMDAPSVAASVARKSRKIKQQHQAEDRHVGWRDRVTEQGYDATTLIATSLAQPEHKESLADRLAQIAGALTEHESTFERRNLHAAVASAYVGTGEDPRHVAAEVDRMIAEGEYVVLDRDRFGQEILTTPEMLRIEREIGQMVRELTAIPGAALDAGRVDELVTEHGLNDEQAAAARATLTAQVIHIIEGAPGSGKTKLLEAVTEALQETGHRVIAGATAWRVANALRNDLAIKARAIDSWLAVARTGGDFITAGTVLIVDEAGLLSSRQMHALLRAFSEAQANGDSSSRLILVGDRDQLQSVGAGSGLRLVANAMSGSKVDEIVRQHEQWARDAITHFGKGRAREALAAYRERGLVLEADGAAATVKALVDAWEQTRVGAGNGSALIIAKSNAQVRAISTEVRRRLRDRGQIVGAELLLPAVSASHQEVTLPLAQGDRVRFLTRAMLDGGEIVNGTEGRIESIRSGTRVELTVATQNGRVRFSPDEIADEQGRAKLAHAYASTIHLAQGTTVDQAVVWVTPGMDRHDIYVSASRARAQTQLVIDRRAVETSLKASLPLSERRRGEAKEFDERLDFLATQLARARLKRTTQDFAPQMEPQVPLPLLSASREQAQQDDARKRVQANVKRRKSVSPMVERSAHADRSTLMMAKTNAKVQAISACARESLCAKNELGQSDLCRSDAVSPSGQTHQLALAAGDHIRYLARKDELGVIHGTAGRVLDVTTDLTGTLIVRAKVEGRAQLAHACATTSCGSQGLTTDQSFLISDTSMDRHDILVVVCRHRHGLEVFFDATEPDTGAKAARLLTDRERPVQDGERHVLLA</sequence>
<dbReference type="SUPFAM" id="SSF55464">
    <property type="entry name" value="Origin of replication-binding domain, RBD-like"/>
    <property type="match status" value="1"/>
</dbReference>
<dbReference type="GO" id="GO:0005524">
    <property type="term" value="F:ATP binding"/>
    <property type="evidence" value="ECO:0007669"/>
    <property type="project" value="UniProtKB-KW"/>
</dbReference>
<keyword evidence="1" id="KW-0547">Nucleotide-binding</keyword>
<dbReference type="InterPro" id="IPR014862">
    <property type="entry name" value="TrwC"/>
</dbReference>
<dbReference type="AlphaFoldDB" id="A0A812WFE7"/>
<comment type="caution">
    <text evidence="5">The sequence shown here is derived from an EMBL/GenBank/DDBJ whole genome shotgun (WGS) entry which is preliminary data.</text>
</comment>
<evidence type="ECO:0000256" key="1">
    <source>
        <dbReference type="ARBA" id="ARBA00022741"/>
    </source>
</evidence>
<dbReference type="InterPro" id="IPR027417">
    <property type="entry name" value="P-loop_NTPase"/>
</dbReference>
<dbReference type="CDD" id="cd18809">
    <property type="entry name" value="SF1_C_RecD"/>
    <property type="match status" value="1"/>
</dbReference>
<evidence type="ECO:0000259" key="4">
    <source>
        <dbReference type="Pfam" id="PF08751"/>
    </source>
</evidence>